<proteinExistence type="predicted"/>
<dbReference type="EMBL" id="NSIT01000028">
    <property type="protein sequence ID" value="PJE80189.1"/>
    <property type="molecule type" value="Genomic_DNA"/>
</dbReference>
<accession>A0A2H9TAH7</accession>
<organism evidence="1">
    <name type="scientific">invertebrate metagenome</name>
    <dbReference type="NCBI Taxonomy" id="1711999"/>
    <lineage>
        <taxon>unclassified sequences</taxon>
        <taxon>metagenomes</taxon>
        <taxon>organismal metagenomes</taxon>
    </lineage>
</organism>
<evidence type="ECO:0000313" key="1">
    <source>
        <dbReference type="EMBL" id="PJE80189.1"/>
    </source>
</evidence>
<comment type="caution">
    <text evidence="1">The sequence shown here is derived from an EMBL/GenBank/DDBJ whole genome shotgun (WGS) entry which is preliminary data.</text>
</comment>
<protein>
    <submittedName>
        <fullName evidence="1">Uncharacterized protein</fullName>
    </submittedName>
</protein>
<gene>
    <name evidence="1" type="ORF">CI610_00841</name>
</gene>
<reference evidence="1" key="1">
    <citation type="journal article" date="2017" name="Appl. Environ. Microbiol.">
        <title>Molecular characterization of an Endozoicomonas-like organism causing infection in king scallop Pecten maximus L.</title>
        <authorList>
            <person name="Cano I."/>
            <person name="van Aerle R."/>
            <person name="Ross S."/>
            <person name="Verner-Jeffreys D.W."/>
            <person name="Paley R.K."/>
            <person name="Rimmer G."/>
            <person name="Ryder D."/>
            <person name="Hooper P."/>
            <person name="Stone D."/>
            <person name="Feist S.W."/>
        </authorList>
    </citation>
    <scope>NUCLEOTIDE SEQUENCE</scope>
</reference>
<name>A0A2H9TAH7_9ZZZZ</name>
<dbReference type="AlphaFoldDB" id="A0A2H9TAH7"/>
<sequence>MLEKHNLMIEVRRNIDALKVGDLIDIRSYKRNRSVVIYREEEDKYVLLEKGFYEQEVIGDSQQMLYTLKRSIKKEFPRSNKVRIYQHEMANPYEISGMRRGKI</sequence>